<dbReference type="Gene3D" id="1.10.10.10">
    <property type="entry name" value="Winged helix-like DNA-binding domain superfamily/Winged helix DNA-binding domain"/>
    <property type="match status" value="1"/>
</dbReference>
<dbReference type="PROSITE" id="PS51683">
    <property type="entry name" value="SAM_OMT_II"/>
    <property type="match status" value="1"/>
</dbReference>
<evidence type="ECO:0000256" key="4">
    <source>
        <dbReference type="PIRSR" id="PIRSR005739-1"/>
    </source>
</evidence>
<name>A0A1R3IIH3_9ROSI</name>
<dbReference type="OrthoDB" id="1606438at2759"/>
<feature type="domain" description="O-methyltransferase dimerisation" evidence="6">
    <location>
        <begin position="20"/>
        <end position="106"/>
    </location>
</feature>
<reference evidence="8" key="1">
    <citation type="submission" date="2013-09" db="EMBL/GenBank/DDBJ databases">
        <title>Corchorus olitorius genome sequencing.</title>
        <authorList>
            <person name="Alam M."/>
            <person name="Haque M.S."/>
            <person name="Islam M.S."/>
            <person name="Emdad E.M."/>
            <person name="Islam M.M."/>
            <person name="Ahmed B."/>
            <person name="Halim A."/>
            <person name="Hossen Q.M.M."/>
            <person name="Hossain M.Z."/>
            <person name="Ahmed R."/>
            <person name="Khan M.M."/>
            <person name="Islam R."/>
            <person name="Rashid M.M."/>
            <person name="Khan S.A."/>
            <person name="Rahman M.S."/>
            <person name="Alam M."/>
            <person name="Yahiya A.S."/>
            <person name="Khan M.S."/>
            <person name="Azam M.S."/>
            <person name="Haque T."/>
            <person name="Lashkar M.Z.H."/>
            <person name="Akhand A.I."/>
            <person name="Morshed G."/>
            <person name="Roy S."/>
            <person name="Uddin K.S."/>
            <person name="Rabeya T."/>
            <person name="Hossain A.S."/>
            <person name="Chowdhury A."/>
            <person name="Snigdha A.R."/>
            <person name="Mortoza M.S."/>
            <person name="Matin S.A."/>
            <person name="Hoque S.M.E."/>
            <person name="Islam M.K."/>
            <person name="Roy D.K."/>
            <person name="Haider R."/>
            <person name="Moosa M.M."/>
            <person name="Elias S.M."/>
            <person name="Hasan A.M."/>
            <person name="Jahan S."/>
            <person name="Shafiuddin M."/>
            <person name="Mahmood N."/>
            <person name="Shommy N.S."/>
        </authorList>
    </citation>
    <scope>NUCLEOTIDE SEQUENCE [LARGE SCALE GENOMIC DNA]</scope>
    <source>
        <strain evidence="8">cv. O-4</strain>
    </source>
</reference>
<dbReference type="InterPro" id="IPR036388">
    <property type="entry name" value="WH-like_DNA-bd_sf"/>
</dbReference>
<dbReference type="PIRSF" id="PIRSF005739">
    <property type="entry name" value="O-mtase"/>
    <property type="match status" value="1"/>
</dbReference>
<keyword evidence="8" id="KW-1185">Reference proteome</keyword>
<dbReference type="Gene3D" id="3.40.50.150">
    <property type="entry name" value="Vaccinia Virus protein VP39"/>
    <property type="match status" value="1"/>
</dbReference>
<evidence type="ECO:0000256" key="3">
    <source>
        <dbReference type="ARBA" id="ARBA00022691"/>
    </source>
</evidence>
<dbReference type="InterPro" id="IPR012967">
    <property type="entry name" value="COMT_dimerisation"/>
</dbReference>
<dbReference type="InterPro" id="IPR036390">
    <property type="entry name" value="WH_DNA-bd_sf"/>
</dbReference>
<accession>A0A1R3IIH3</accession>
<keyword evidence="1" id="KW-0489">Methyltransferase</keyword>
<dbReference type="PANTHER" id="PTHR11746">
    <property type="entry name" value="O-METHYLTRANSFERASE"/>
    <property type="match status" value="1"/>
</dbReference>
<dbReference type="InterPro" id="IPR001077">
    <property type="entry name" value="COMT_C"/>
</dbReference>
<dbReference type="InterPro" id="IPR016461">
    <property type="entry name" value="COMT-like"/>
</dbReference>
<protein>
    <submittedName>
        <fullName evidence="7">O-methyltransferase, family 2</fullName>
    </submittedName>
</protein>
<evidence type="ECO:0000259" key="6">
    <source>
        <dbReference type="Pfam" id="PF08100"/>
    </source>
</evidence>
<feature type="active site" description="Proton acceptor" evidence="4">
    <location>
        <position position="259"/>
    </location>
</feature>
<dbReference type="SUPFAM" id="SSF46785">
    <property type="entry name" value="Winged helix' DNA-binding domain"/>
    <property type="match status" value="1"/>
</dbReference>
<evidence type="ECO:0000256" key="2">
    <source>
        <dbReference type="ARBA" id="ARBA00022679"/>
    </source>
</evidence>
<dbReference type="GO" id="GO:0008171">
    <property type="term" value="F:O-methyltransferase activity"/>
    <property type="evidence" value="ECO:0007669"/>
    <property type="project" value="InterPro"/>
</dbReference>
<comment type="caution">
    <text evidence="7">The sequence shown here is derived from an EMBL/GenBank/DDBJ whole genome shotgun (WGS) entry which is preliminary data.</text>
</comment>
<proteinExistence type="predicted"/>
<dbReference type="SUPFAM" id="SSF53335">
    <property type="entry name" value="S-adenosyl-L-methionine-dependent methyltransferases"/>
    <property type="match status" value="1"/>
</dbReference>
<evidence type="ECO:0000259" key="5">
    <source>
        <dbReference type="Pfam" id="PF00891"/>
    </source>
</evidence>
<dbReference type="GO" id="GO:0032259">
    <property type="term" value="P:methylation"/>
    <property type="evidence" value="ECO:0007669"/>
    <property type="project" value="UniProtKB-KW"/>
</dbReference>
<organism evidence="7 8">
    <name type="scientific">Corchorus olitorius</name>
    <dbReference type="NCBI Taxonomy" id="93759"/>
    <lineage>
        <taxon>Eukaryota</taxon>
        <taxon>Viridiplantae</taxon>
        <taxon>Streptophyta</taxon>
        <taxon>Embryophyta</taxon>
        <taxon>Tracheophyta</taxon>
        <taxon>Spermatophyta</taxon>
        <taxon>Magnoliopsida</taxon>
        <taxon>eudicotyledons</taxon>
        <taxon>Gunneridae</taxon>
        <taxon>Pentapetalae</taxon>
        <taxon>rosids</taxon>
        <taxon>malvids</taxon>
        <taxon>Malvales</taxon>
        <taxon>Malvaceae</taxon>
        <taxon>Grewioideae</taxon>
        <taxon>Apeibeae</taxon>
        <taxon>Corchorus</taxon>
    </lineage>
</organism>
<dbReference type="STRING" id="93759.A0A1R3IIH3"/>
<gene>
    <name evidence="7" type="ORF">COLO4_23057</name>
</gene>
<sequence>MASSKEVVEENTETFAFAIELVMASVLPMALKTAVEIGLLEIIAKAGPGAQLSASDIAAQMPTKNQAAPIMVDRIARLLASHGVLRCSVVGLERLYSLSPVAYYFVPNQDGVSLGPCLATAHDKIYLYSWSHLKDAILEGGIAFERAHGTNPFEYAGMDARFNQAFNSAMFNVSTIETKRILECYKGFQGIQQLVDVGGNQGITLHYIISKYPNLKGINFDLPHVIQHAPSYPEVEHVNGDAFESVPQGDAIFMKMILHDWGDEQSLRLLKNCFKAIPDNGKVIIVDSVIPDMPETSHSAKAQFLGDILMMTQNPGGKERTKQEFMALATQAGFKRVNFECSVCDIALFMEFYKT</sequence>
<keyword evidence="2" id="KW-0808">Transferase</keyword>
<evidence type="ECO:0000256" key="1">
    <source>
        <dbReference type="ARBA" id="ARBA00022603"/>
    </source>
</evidence>
<dbReference type="Pfam" id="PF00891">
    <property type="entry name" value="Methyltransf_2"/>
    <property type="match status" value="1"/>
</dbReference>
<evidence type="ECO:0000313" key="7">
    <source>
        <dbReference type="EMBL" id="OMO82366.1"/>
    </source>
</evidence>
<evidence type="ECO:0000313" key="8">
    <source>
        <dbReference type="Proteomes" id="UP000187203"/>
    </source>
</evidence>
<dbReference type="FunFam" id="1.10.10.10:FF:000357">
    <property type="entry name" value="Caffeic acid 3-O-methyltransferase"/>
    <property type="match status" value="1"/>
</dbReference>
<dbReference type="Pfam" id="PF08100">
    <property type="entry name" value="Dimerisation"/>
    <property type="match status" value="1"/>
</dbReference>
<dbReference type="Proteomes" id="UP000187203">
    <property type="component" value="Unassembled WGS sequence"/>
</dbReference>
<dbReference type="AlphaFoldDB" id="A0A1R3IIH3"/>
<dbReference type="InterPro" id="IPR029063">
    <property type="entry name" value="SAM-dependent_MTases_sf"/>
</dbReference>
<dbReference type="FunFam" id="3.40.50.150:FF:000061">
    <property type="entry name" value="Caffeic acid O-methyltransferase"/>
    <property type="match status" value="1"/>
</dbReference>
<keyword evidence="3" id="KW-0949">S-adenosyl-L-methionine</keyword>
<dbReference type="GO" id="GO:0046983">
    <property type="term" value="F:protein dimerization activity"/>
    <property type="evidence" value="ECO:0007669"/>
    <property type="project" value="InterPro"/>
</dbReference>
<feature type="domain" description="O-methyltransferase C-terminal" evidence="5">
    <location>
        <begin position="130"/>
        <end position="335"/>
    </location>
</feature>
<dbReference type="EMBL" id="AWUE01018151">
    <property type="protein sequence ID" value="OMO82366.1"/>
    <property type="molecule type" value="Genomic_DNA"/>
</dbReference>